<sequence>MRKSVILAIAVAVVIIGGIVVYLARGGIETEQVPGQDAPPASETIQ</sequence>
<gene>
    <name evidence="2" type="ORF">J5Y06_14355</name>
</gene>
<proteinExistence type="predicted"/>
<keyword evidence="1" id="KW-0472">Membrane</keyword>
<comment type="caution">
    <text evidence="2">The sequence shown here is derived from an EMBL/GenBank/DDBJ whole genome shotgun (WGS) entry which is preliminary data.</text>
</comment>
<protein>
    <submittedName>
        <fullName evidence="2">Uncharacterized protein</fullName>
    </submittedName>
</protein>
<keyword evidence="3" id="KW-1185">Reference proteome</keyword>
<dbReference type="AlphaFoldDB" id="A0A8J7QZT4"/>
<evidence type="ECO:0000313" key="3">
    <source>
        <dbReference type="Proteomes" id="UP000666240"/>
    </source>
</evidence>
<keyword evidence="1" id="KW-0812">Transmembrane</keyword>
<dbReference type="RefSeq" id="WP_209335863.1">
    <property type="nucleotide sequence ID" value="NZ_JAGIYY010000004.1"/>
</dbReference>
<dbReference type="EMBL" id="JAGIYY010000004">
    <property type="protein sequence ID" value="MBP0439838.1"/>
    <property type="molecule type" value="Genomic_DNA"/>
</dbReference>
<name>A0A8J7QZT4_9HYPH</name>
<keyword evidence="1" id="KW-1133">Transmembrane helix</keyword>
<evidence type="ECO:0000313" key="2">
    <source>
        <dbReference type="EMBL" id="MBP0439838.1"/>
    </source>
</evidence>
<accession>A0A8J7QZT4</accession>
<evidence type="ECO:0000256" key="1">
    <source>
        <dbReference type="SAM" id="Phobius"/>
    </source>
</evidence>
<dbReference type="Proteomes" id="UP000666240">
    <property type="component" value="Unassembled WGS sequence"/>
</dbReference>
<organism evidence="2 3">
    <name type="scientific">Tianweitania sediminis</name>
    <dbReference type="NCBI Taxonomy" id="1502156"/>
    <lineage>
        <taxon>Bacteria</taxon>
        <taxon>Pseudomonadati</taxon>
        <taxon>Pseudomonadota</taxon>
        <taxon>Alphaproteobacteria</taxon>
        <taxon>Hyphomicrobiales</taxon>
        <taxon>Phyllobacteriaceae</taxon>
        <taxon>Tianweitania</taxon>
    </lineage>
</organism>
<reference evidence="2" key="1">
    <citation type="submission" date="2021-03" db="EMBL/GenBank/DDBJ databases">
        <title>Genome sequencing and assembly of Tianweitania sediminis.</title>
        <authorList>
            <person name="Chhetri G."/>
        </authorList>
    </citation>
    <scope>NUCLEOTIDE SEQUENCE</scope>
    <source>
        <strain evidence="2">Z8</strain>
    </source>
</reference>
<feature type="transmembrane region" description="Helical" evidence="1">
    <location>
        <begin position="6"/>
        <end position="24"/>
    </location>
</feature>